<organism evidence="2 3">
    <name type="scientific">Sclerotinia borealis (strain F-4128)</name>
    <dbReference type="NCBI Taxonomy" id="1432307"/>
    <lineage>
        <taxon>Eukaryota</taxon>
        <taxon>Fungi</taxon>
        <taxon>Dikarya</taxon>
        <taxon>Ascomycota</taxon>
        <taxon>Pezizomycotina</taxon>
        <taxon>Leotiomycetes</taxon>
        <taxon>Helotiales</taxon>
        <taxon>Sclerotiniaceae</taxon>
        <taxon>Sclerotinia</taxon>
    </lineage>
</organism>
<dbReference type="InterPro" id="IPR013083">
    <property type="entry name" value="Znf_RING/FYVE/PHD"/>
</dbReference>
<dbReference type="Gene3D" id="3.30.40.10">
    <property type="entry name" value="Zinc/RING finger domain, C3HC4 (zinc finger)"/>
    <property type="match status" value="1"/>
</dbReference>
<protein>
    <recommendedName>
        <fullName evidence="4">FYVE-type domain-containing protein</fullName>
    </recommendedName>
</protein>
<gene>
    <name evidence="2" type="ORF">SBOR_0440</name>
</gene>
<feature type="region of interest" description="Disordered" evidence="1">
    <location>
        <begin position="215"/>
        <end position="251"/>
    </location>
</feature>
<reference evidence="2 3" key="1">
    <citation type="journal article" date="2014" name="Genome Announc.">
        <title>Draft genome sequence of Sclerotinia borealis, a psychrophilic plant pathogenic fungus.</title>
        <authorList>
            <person name="Mardanov A.V."/>
            <person name="Beletsky A.V."/>
            <person name="Kadnikov V.V."/>
            <person name="Ignatov A.N."/>
            <person name="Ravin N.V."/>
        </authorList>
    </citation>
    <scope>NUCLEOTIDE SEQUENCE [LARGE SCALE GENOMIC DNA]</scope>
    <source>
        <strain evidence="3">F-4157</strain>
    </source>
</reference>
<keyword evidence="3" id="KW-1185">Reference proteome</keyword>
<sequence>MMSAKRQKGNDGMSQRTPNNLRASRPTRDDTSDDEDSYDPDEESDEEENLSSSSPRKVTFDTSANVSVATPAAPMRQYIPDFDSLPKSGVWVSPAPRRHVNFEQVVVRTTKCDICNKKIGSKTEYKVMQRCKDCNKQFCRACMPRLSVDTRHFPVLDQLVWDALTKPNERTRPLNNFKSNMYHQPRSEVKLSRPMTPAERLASSRDILPGTFKMTAIFAPPPSRPSRARQGKAASTKKSKQKRKLPPGYESDEVDAHFELDWEYIQSLPLADQRKAKKEAYQRNLLRKATLEVAEDDGDEFDLVSHPTRTPLPTAGSRQVKARSVATGRQCRSSTKSTSKSTSGPHTRVATTGDSENTTSEPLRNILDGLSRNRRVSQGSAQAQLLPEAEESFTDHSKGTTSIEDGSDYYQEELRVQSNADEEGYELDHYSNYE</sequence>
<comment type="caution">
    <text evidence="2">The sequence shown here is derived from an EMBL/GenBank/DDBJ whole genome shotgun (WGS) entry which is preliminary data.</text>
</comment>
<evidence type="ECO:0000313" key="3">
    <source>
        <dbReference type="Proteomes" id="UP000019487"/>
    </source>
</evidence>
<feature type="compositionally biased region" description="Acidic residues" evidence="1">
    <location>
        <begin position="31"/>
        <end position="49"/>
    </location>
</feature>
<accession>W9CQS1</accession>
<evidence type="ECO:0000256" key="1">
    <source>
        <dbReference type="SAM" id="MobiDB-lite"/>
    </source>
</evidence>
<dbReference type="HOGENOM" id="CLU_662510_0_0_1"/>
<feature type="region of interest" description="Disordered" evidence="1">
    <location>
        <begin position="301"/>
        <end position="409"/>
    </location>
</feature>
<dbReference type="OrthoDB" id="4755622at2759"/>
<proteinExistence type="predicted"/>
<dbReference type="AlphaFoldDB" id="W9CQS1"/>
<feature type="compositionally biased region" description="Polar residues" evidence="1">
    <location>
        <begin position="349"/>
        <end position="362"/>
    </location>
</feature>
<dbReference type="EMBL" id="AYSA01000019">
    <property type="protein sequence ID" value="ESZ99182.1"/>
    <property type="molecule type" value="Genomic_DNA"/>
</dbReference>
<feature type="compositionally biased region" description="Polar residues" evidence="1">
    <location>
        <begin position="12"/>
        <end position="22"/>
    </location>
</feature>
<name>W9CQS1_SCLBF</name>
<feature type="compositionally biased region" description="Low complexity" evidence="1">
    <location>
        <begin position="333"/>
        <end position="343"/>
    </location>
</feature>
<dbReference type="Proteomes" id="UP000019487">
    <property type="component" value="Unassembled WGS sequence"/>
</dbReference>
<feature type="region of interest" description="Disordered" evidence="1">
    <location>
        <begin position="1"/>
        <end position="58"/>
    </location>
</feature>
<feature type="compositionally biased region" description="Basic residues" evidence="1">
    <location>
        <begin position="226"/>
        <end position="245"/>
    </location>
</feature>
<evidence type="ECO:0008006" key="4">
    <source>
        <dbReference type="Google" id="ProtNLM"/>
    </source>
</evidence>
<evidence type="ECO:0000313" key="2">
    <source>
        <dbReference type="EMBL" id="ESZ99182.1"/>
    </source>
</evidence>